<feature type="domain" description="BTB" evidence="2">
    <location>
        <begin position="36"/>
        <end position="102"/>
    </location>
</feature>
<dbReference type="SUPFAM" id="SSF54695">
    <property type="entry name" value="POZ domain"/>
    <property type="match status" value="1"/>
</dbReference>
<dbReference type="GO" id="GO:0000981">
    <property type="term" value="F:DNA-binding transcription factor activity, RNA polymerase II-specific"/>
    <property type="evidence" value="ECO:0007669"/>
    <property type="project" value="TreeGrafter"/>
</dbReference>
<dbReference type="Gene3D" id="3.30.710.10">
    <property type="entry name" value="Potassium Channel Kv1.1, Chain A"/>
    <property type="match status" value="1"/>
</dbReference>
<evidence type="ECO:0000313" key="3">
    <source>
        <dbReference type="Ensembl" id="ENSSMAP00000028874.2"/>
    </source>
</evidence>
<dbReference type="InterPro" id="IPR000210">
    <property type="entry name" value="BTB/POZ_dom"/>
</dbReference>
<dbReference type="SMART" id="SM00225">
    <property type="entry name" value="BTB"/>
    <property type="match status" value="1"/>
</dbReference>
<dbReference type="PANTHER" id="PTHR46105:SF23">
    <property type="entry name" value="TRANSCRIPTION REGULATOR PROTEIN BACH1"/>
    <property type="match status" value="1"/>
</dbReference>
<feature type="compositionally biased region" description="Basic and acidic residues" evidence="1">
    <location>
        <begin position="410"/>
        <end position="431"/>
    </location>
</feature>
<evidence type="ECO:0000313" key="4">
    <source>
        <dbReference type="Proteomes" id="UP000694558"/>
    </source>
</evidence>
<dbReference type="PANTHER" id="PTHR46105">
    <property type="entry name" value="AGAP004733-PA"/>
    <property type="match status" value="1"/>
</dbReference>
<feature type="region of interest" description="Disordered" evidence="1">
    <location>
        <begin position="261"/>
        <end position="359"/>
    </location>
</feature>
<evidence type="ECO:0000259" key="2">
    <source>
        <dbReference type="PROSITE" id="PS50097"/>
    </source>
</evidence>
<dbReference type="InterPro" id="IPR050457">
    <property type="entry name" value="ZnFinger_BTB_dom_contain"/>
</dbReference>
<dbReference type="PROSITE" id="PS50097">
    <property type="entry name" value="BTB"/>
    <property type="match status" value="1"/>
</dbReference>
<feature type="compositionally biased region" description="Basic and acidic residues" evidence="1">
    <location>
        <begin position="193"/>
        <end position="202"/>
    </location>
</feature>
<proteinExistence type="predicted"/>
<feature type="region of interest" description="Disordered" evidence="1">
    <location>
        <begin position="506"/>
        <end position="539"/>
    </location>
</feature>
<feature type="region of interest" description="Disordered" evidence="1">
    <location>
        <begin position="409"/>
        <end position="477"/>
    </location>
</feature>
<dbReference type="InterPro" id="IPR011333">
    <property type="entry name" value="SKP1/BTB/POZ_sf"/>
</dbReference>
<evidence type="ECO:0000256" key="1">
    <source>
        <dbReference type="SAM" id="MobiDB-lite"/>
    </source>
</evidence>
<reference evidence="3" key="1">
    <citation type="submission" date="2023-05" db="EMBL/GenBank/DDBJ databases">
        <title>High-quality long-read genome of Scophthalmus maximus.</title>
        <authorList>
            <person name="Lien S."/>
            <person name="Martinez P."/>
        </authorList>
    </citation>
    <scope>NUCLEOTIDE SEQUENCE [LARGE SCALE GENOMIC DNA]</scope>
</reference>
<dbReference type="Ensembl" id="ENSSMAT00000029234.2">
    <property type="protein sequence ID" value="ENSSMAP00000028874.2"/>
    <property type="gene ID" value="ENSSMAG00000017677.2"/>
</dbReference>
<dbReference type="Pfam" id="PF00651">
    <property type="entry name" value="BTB"/>
    <property type="match status" value="1"/>
</dbReference>
<dbReference type="GO" id="GO:0000978">
    <property type="term" value="F:RNA polymerase II cis-regulatory region sequence-specific DNA binding"/>
    <property type="evidence" value="ECO:0007669"/>
    <property type="project" value="TreeGrafter"/>
</dbReference>
<sequence>MAMSAPRASVFTFESTVHSSHVLRCLDDQRRRDVLCDVTLVVEGRSFRAHRSVLASCSEYFTHRTSCLSPHGAVVTLPREVTVAGFEPLLKFAYTSKLLFGKDSVLEIRNAASVLGFRDLDEACFDFLLPKFFSSGGGSSKGSLPFPRKTCCKKKNKRPLSKEDCSTDSDAALLDEKEAKPVADSTSQQEVAVRCEKSERGKTGSPNTKGTTTPVAEGAKDNFTQCPKYRKFQLACGKDACGAEKSLSSLATVIRDECEPSCSPCSSQNETAQANPAGLSSDGADEPRKTEIHDKKTEGGVAGGGVRAAQRDTNEREDGTKTEEEMMAQTAGASSPDRSRVKAVPVGESTVPGERSPGSIMHRCPLRALAGGPAMTRSWGQERFVCMGLKEDKKPRDSCVVEPVSIRQNAGERVEAEGKRAENAWEERGEEGPVGITEKGTLPVNPAREGSADVGSPQPISQAPDAGRSSDAAGVQVQSSSLEWLKLHVDLAASGGAAAAAAAAAAAVPSSKSWTRANARGRARGCPSARARPTRVCRP</sequence>
<dbReference type="Proteomes" id="UP000694558">
    <property type="component" value="Chromosome 4"/>
</dbReference>
<feature type="region of interest" description="Disordered" evidence="1">
    <location>
        <begin position="178"/>
        <end position="216"/>
    </location>
</feature>
<reference evidence="3" key="2">
    <citation type="submission" date="2025-08" db="UniProtKB">
        <authorList>
            <consortium name="Ensembl"/>
        </authorList>
    </citation>
    <scope>IDENTIFICATION</scope>
</reference>
<name>A0A8D3B5M9_SCOMX</name>
<feature type="compositionally biased region" description="Basic and acidic residues" evidence="1">
    <location>
        <begin position="309"/>
        <end position="324"/>
    </location>
</feature>
<feature type="compositionally biased region" description="Basic and acidic residues" evidence="1">
    <location>
        <begin position="285"/>
        <end position="298"/>
    </location>
</feature>
<feature type="compositionally biased region" description="Polar residues" evidence="1">
    <location>
        <begin position="204"/>
        <end position="214"/>
    </location>
</feature>
<dbReference type="GeneTree" id="ENSGT00940000158923"/>
<dbReference type="AlphaFoldDB" id="A0A8D3B5M9"/>
<organism evidence="3 4">
    <name type="scientific">Scophthalmus maximus</name>
    <name type="common">Turbot</name>
    <name type="synonym">Psetta maxima</name>
    <dbReference type="NCBI Taxonomy" id="52904"/>
    <lineage>
        <taxon>Eukaryota</taxon>
        <taxon>Metazoa</taxon>
        <taxon>Chordata</taxon>
        <taxon>Craniata</taxon>
        <taxon>Vertebrata</taxon>
        <taxon>Euteleostomi</taxon>
        <taxon>Actinopterygii</taxon>
        <taxon>Neopterygii</taxon>
        <taxon>Teleostei</taxon>
        <taxon>Neoteleostei</taxon>
        <taxon>Acanthomorphata</taxon>
        <taxon>Carangaria</taxon>
        <taxon>Pleuronectiformes</taxon>
        <taxon>Pleuronectoidei</taxon>
        <taxon>Scophthalmidae</taxon>
        <taxon>Scophthalmus</taxon>
    </lineage>
</organism>
<protein>
    <recommendedName>
        <fullName evidence="2">BTB domain-containing protein</fullName>
    </recommendedName>
</protein>
<accession>A0A8D3B5M9</accession>